<dbReference type="AlphaFoldDB" id="A0A062V862"/>
<gene>
    <name evidence="2" type="ORF">ANME2D_02310</name>
</gene>
<evidence type="ECO:0000256" key="1">
    <source>
        <dbReference type="SAM" id="Phobius"/>
    </source>
</evidence>
<dbReference type="Proteomes" id="UP000027153">
    <property type="component" value="Unassembled WGS sequence"/>
</dbReference>
<feature type="transmembrane region" description="Helical" evidence="1">
    <location>
        <begin position="194"/>
        <end position="213"/>
    </location>
</feature>
<proteinExistence type="predicted"/>
<dbReference type="InterPro" id="IPR043826">
    <property type="entry name" value="DUF5803"/>
</dbReference>
<dbReference type="RefSeq" id="WP_048091613.1">
    <property type="nucleotide sequence ID" value="NZ_JMIY01000005.1"/>
</dbReference>
<dbReference type="OrthoDB" id="147790at2157"/>
<dbReference type="Pfam" id="PF19119">
    <property type="entry name" value="DUF5803"/>
    <property type="match status" value="1"/>
</dbReference>
<keyword evidence="3" id="KW-1185">Reference proteome</keyword>
<protein>
    <submittedName>
        <fullName evidence="2">Uncharacterized protein</fullName>
    </submittedName>
</protein>
<keyword evidence="1" id="KW-1133">Transmembrane helix</keyword>
<reference evidence="2 3" key="1">
    <citation type="journal article" date="2013" name="Nature">
        <title>Anaerobic oxidation of methane coupled to nitrate reduction in a novel archaeal lineage.</title>
        <authorList>
            <person name="Haroon M.F."/>
            <person name="Hu S."/>
            <person name="Shi Y."/>
            <person name="Imelfort M."/>
            <person name="Keller J."/>
            <person name="Hugenholtz P."/>
            <person name="Yuan Z."/>
            <person name="Tyson G.W."/>
        </authorList>
    </citation>
    <scope>NUCLEOTIDE SEQUENCE [LARGE SCALE GENOMIC DNA]</scope>
    <source>
        <strain evidence="2 3">ANME-2d</strain>
    </source>
</reference>
<evidence type="ECO:0000313" key="3">
    <source>
        <dbReference type="Proteomes" id="UP000027153"/>
    </source>
</evidence>
<dbReference type="EMBL" id="JMIY01000005">
    <property type="protein sequence ID" value="KCZ71575.1"/>
    <property type="molecule type" value="Genomic_DNA"/>
</dbReference>
<sequence length="233" mass="26089">MRSGRILILVILLSVLAAGCVSSEIKTGSPEEYELPGLDNTTIFYLNRSVIQVVDSVTNATEVKIPVEDSGEMNFRSPVVVDSSGNDVIFNVSKETSFGRTYARFDFDVPFSGFIAFTQSDGQGFSRPLTKNGSVRIVLPVDYTTGTRLLGITSPEPDSIITDDWGREVLIWENPYPEHKEIKVNYYHKGAPAALLYFLVFLLIAALIIYSYYKFSMTALRKKREMMEKGVKE</sequence>
<name>A0A062V862_9EURY</name>
<keyword evidence="1" id="KW-0812">Transmembrane</keyword>
<accession>A0A062V862</accession>
<keyword evidence="1" id="KW-0472">Membrane</keyword>
<evidence type="ECO:0000313" key="2">
    <source>
        <dbReference type="EMBL" id="KCZ71575.1"/>
    </source>
</evidence>
<organism evidence="2 3">
    <name type="scientific">Candidatus Methanoperedens nitratireducens</name>
    <dbReference type="NCBI Taxonomy" id="1392998"/>
    <lineage>
        <taxon>Archaea</taxon>
        <taxon>Methanobacteriati</taxon>
        <taxon>Methanobacteriota</taxon>
        <taxon>Stenosarchaea group</taxon>
        <taxon>Methanomicrobia</taxon>
        <taxon>Methanosarcinales</taxon>
        <taxon>ANME-2 cluster</taxon>
        <taxon>Candidatus Methanoperedentaceae</taxon>
        <taxon>Candidatus Methanoperedens</taxon>
    </lineage>
</organism>
<comment type="caution">
    <text evidence="2">The sequence shown here is derived from an EMBL/GenBank/DDBJ whole genome shotgun (WGS) entry which is preliminary data.</text>
</comment>
<dbReference type="PROSITE" id="PS51257">
    <property type="entry name" value="PROKAR_LIPOPROTEIN"/>
    <property type="match status" value="1"/>
</dbReference>